<name>A0A0F9JGW1_9ZZZZ</name>
<dbReference type="EMBL" id="LAZR01010052">
    <property type="protein sequence ID" value="KKM69089.1"/>
    <property type="molecule type" value="Genomic_DNA"/>
</dbReference>
<gene>
    <name evidence="1" type="ORF">LCGC14_1454400</name>
</gene>
<comment type="caution">
    <text evidence="1">The sequence shown here is derived from an EMBL/GenBank/DDBJ whole genome shotgun (WGS) entry which is preliminary data.</text>
</comment>
<evidence type="ECO:0000313" key="1">
    <source>
        <dbReference type="EMBL" id="KKM69089.1"/>
    </source>
</evidence>
<organism evidence="1">
    <name type="scientific">marine sediment metagenome</name>
    <dbReference type="NCBI Taxonomy" id="412755"/>
    <lineage>
        <taxon>unclassified sequences</taxon>
        <taxon>metagenomes</taxon>
        <taxon>ecological metagenomes</taxon>
    </lineage>
</organism>
<sequence length="80" mass="9102">MPTSAEILAEFEAQIPKVQKKQEELGERAIKASTIPESKNGVELTWEDTGDTYYEDEKYICWNGLCVEKEINTTSSENEN</sequence>
<proteinExistence type="predicted"/>
<protein>
    <submittedName>
        <fullName evidence="1">Uncharacterized protein</fullName>
    </submittedName>
</protein>
<accession>A0A0F9JGW1</accession>
<dbReference type="AlphaFoldDB" id="A0A0F9JGW1"/>
<reference evidence="1" key="1">
    <citation type="journal article" date="2015" name="Nature">
        <title>Complex archaea that bridge the gap between prokaryotes and eukaryotes.</title>
        <authorList>
            <person name="Spang A."/>
            <person name="Saw J.H."/>
            <person name="Jorgensen S.L."/>
            <person name="Zaremba-Niedzwiedzka K."/>
            <person name="Martijn J."/>
            <person name="Lind A.E."/>
            <person name="van Eijk R."/>
            <person name="Schleper C."/>
            <person name="Guy L."/>
            <person name="Ettema T.J."/>
        </authorList>
    </citation>
    <scope>NUCLEOTIDE SEQUENCE</scope>
</reference>